<accession>A0A1M5TJ63</accession>
<dbReference type="RefSeq" id="WP_067665656.1">
    <property type="nucleotide sequence ID" value="NZ_FQXG01000003.1"/>
</dbReference>
<gene>
    <name evidence="1" type="ORF">SAMN02745129_2165</name>
</gene>
<proteinExistence type="predicted"/>
<dbReference type="OrthoDB" id="10020300at2"/>
<evidence type="ECO:0000313" key="1">
    <source>
        <dbReference type="EMBL" id="SHH50729.1"/>
    </source>
</evidence>
<reference evidence="2" key="1">
    <citation type="submission" date="2016-11" db="EMBL/GenBank/DDBJ databases">
        <authorList>
            <person name="Varghese N."/>
            <person name="Submissions S."/>
        </authorList>
    </citation>
    <scope>NUCLEOTIDE SEQUENCE [LARGE SCALE GENOMIC DNA]</scope>
    <source>
        <strain evidence="2">DSM 16917</strain>
    </source>
</reference>
<dbReference type="Proteomes" id="UP000184268">
    <property type="component" value="Unassembled WGS sequence"/>
</dbReference>
<protein>
    <submittedName>
        <fullName evidence="1">Uncharacterized protein</fullName>
    </submittedName>
</protein>
<keyword evidence="2" id="KW-1185">Reference proteome</keyword>
<organism evidence="1 2">
    <name type="scientific">Ferrimonas marina</name>
    <dbReference type="NCBI Taxonomy" id="299255"/>
    <lineage>
        <taxon>Bacteria</taxon>
        <taxon>Pseudomonadati</taxon>
        <taxon>Pseudomonadota</taxon>
        <taxon>Gammaproteobacteria</taxon>
        <taxon>Alteromonadales</taxon>
        <taxon>Ferrimonadaceae</taxon>
        <taxon>Ferrimonas</taxon>
    </lineage>
</organism>
<dbReference type="STRING" id="299255.SAMN02745129_2165"/>
<name>A0A1M5TJ63_9GAMM</name>
<dbReference type="EMBL" id="FQXG01000003">
    <property type="protein sequence ID" value="SHH50729.1"/>
    <property type="molecule type" value="Genomic_DNA"/>
</dbReference>
<evidence type="ECO:0000313" key="2">
    <source>
        <dbReference type="Proteomes" id="UP000184268"/>
    </source>
</evidence>
<sequence length="465" mass="51147">MATIQSQGQEYAVGLHWETFRKEEFAQGKKRRMQELGMTFGVVQAKASSEGEELFLLGLTKSKELKGKASAALHLSGLEVNLLLIERLGPNKIWLVAVLDGQILPGGDDIVSDGEAKDRIFELYSAISDSAEGEVPVCLPGSLRDELDLGFAEALEFGFDGLCEHHGQFPDPQVKIRNLNLLSRKNMAIAAAIAGSAIAYLASGSGGEEAGPALDWGSPSQGLGPVSGKIDEVRKRTGPSREQILAAARDEEMTWLRFELERSNSPLELMSIYSFITSFPMSRGGWDVEAFSYLREYPGRIGVIWAKDGLGTSLTLRQELAGTRLSSPINFNLGGKKAVSQHWIADVTRVIEDDDLESFINSSTYRHEEWMHDLDVFGYEWSMVELHNEVRRVPIEGVLDPQVAVKPQLKVSAKSLKVNGSDEMMLINLKTMLAASPTTLIESVKVGAGPVMDWEFKGIIYEEVE</sequence>
<dbReference type="AlphaFoldDB" id="A0A1M5TJ63"/>